<dbReference type="GO" id="GO:0016616">
    <property type="term" value="F:oxidoreductase activity, acting on the CH-OH group of donors, NAD or NADP as acceptor"/>
    <property type="evidence" value="ECO:0007669"/>
    <property type="project" value="UniProtKB-ARBA"/>
</dbReference>
<dbReference type="PRINTS" id="PR00081">
    <property type="entry name" value="GDHRDH"/>
</dbReference>
<dbReference type="InterPro" id="IPR036291">
    <property type="entry name" value="NAD(P)-bd_dom_sf"/>
</dbReference>
<sequence>MNTLTNKIALVTGACSGIGKAVTEELVSKGLKVIGLSSDINKLKLLVDELKDKPGKLYPLQCDLSLPNEIESTSEWIEKNLGSVDILVNSASISLDWSSINGGIQELKKTIDINLLGLSLLTKKILQLMKNKEIDNGWIINVNDVCGLKLLPLASDRPLSPAYAASKSALTALSECLRLELAQNESNIKVTNICPGLVETELNQQWLKENSRLALKPKDVADAILYSLQTPENVLIKDLIITPLREIN</sequence>
<evidence type="ECO:0000256" key="3">
    <source>
        <dbReference type="RuleBase" id="RU000363"/>
    </source>
</evidence>
<dbReference type="EMBL" id="KQ976509">
    <property type="protein sequence ID" value="KYM82621.1"/>
    <property type="molecule type" value="Genomic_DNA"/>
</dbReference>
<evidence type="ECO:0000256" key="2">
    <source>
        <dbReference type="ARBA" id="ARBA00023002"/>
    </source>
</evidence>
<reference evidence="4 5" key="1">
    <citation type="submission" date="2015-09" db="EMBL/GenBank/DDBJ databases">
        <title>Atta colombica WGS genome.</title>
        <authorList>
            <person name="Nygaard S."/>
            <person name="Hu H."/>
            <person name="Boomsma J."/>
            <person name="Zhang G."/>
        </authorList>
    </citation>
    <scope>NUCLEOTIDE SEQUENCE [LARGE SCALE GENOMIC DNA]</scope>
    <source>
        <strain evidence="4">Treedump-2</strain>
        <tissue evidence="4">Whole body</tissue>
    </source>
</reference>
<evidence type="ECO:0000256" key="1">
    <source>
        <dbReference type="ARBA" id="ARBA00006484"/>
    </source>
</evidence>
<keyword evidence="2" id="KW-0560">Oxidoreductase</keyword>
<dbReference type="InterPro" id="IPR020904">
    <property type="entry name" value="Sc_DH/Rdtase_CS"/>
</dbReference>
<comment type="similarity">
    <text evidence="1 3">Belongs to the short-chain dehydrogenases/reductases (SDR) family.</text>
</comment>
<dbReference type="AlphaFoldDB" id="A0A195BDH6"/>
<dbReference type="STRING" id="520822.A0A195BDH6"/>
<accession>A0A195BDH6</accession>
<dbReference type="PANTHER" id="PTHR43115">
    <property type="entry name" value="DEHYDROGENASE/REDUCTASE SDR FAMILY MEMBER 11"/>
    <property type="match status" value="1"/>
</dbReference>
<dbReference type="FunFam" id="3.40.50.720:FF:000047">
    <property type="entry name" value="NADP-dependent L-serine/L-allo-threonine dehydrogenase"/>
    <property type="match status" value="1"/>
</dbReference>
<gene>
    <name evidence="4" type="ORF">ALC53_06795</name>
</gene>
<name>A0A195BDH6_9HYME</name>
<dbReference type="SUPFAM" id="SSF51735">
    <property type="entry name" value="NAD(P)-binding Rossmann-fold domains"/>
    <property type="match status" value="1"/>
</dbReference>
<dbReference type="Gene3D" id="3.40.50.720">
    <property type="entry name" value="NAD(P)-binding Rossmann-like Domain"/>
    <property type="match status" value="1"/>
</dbReference>
<organism evidence="4 5">
    <name type="scientific">Atta colombica</name>
    <dbReference type="NCBI Taxonomy" id="520822"/>
    <lineage>
        <taxon>Eukaryota</taxon>
        <taxon>Metazoa</taxon>
        <taxon>Ecdysozoa</taxon>
        <taxon>Arthropoda</taxon>
        <taxon>Hexapoda</taxon>
        <taxon>Insecta</taxon>
        <taxon>Pterygota</taxon>
        <taxon>Neoptera</taxon>
        <taxon>Endopterygota</taxon>
        <taxon>Hymenoptera</taxon>
        <taxon>Apocrita</taxon>
        <taxon>Aculeata</taxon>
        <taxon>Formicoidea</taxon>
        <taxon>Formicidae</taxon>
        <taxon>Myrmicinae</taxon>
        <taxon>Atta</taxon>
    </lineage>
</organism>
<dbReference type="Pfam" id="PF00106">
    <property type="entry name" value="adh_short"/>
    <property type="match status" value="1"/>
</dbReference>
<keyword evidence="5" id="KW-1185">Reference proteome</keyword>
<dbReference type="PANTHER" id="PTHR43115:SF4">
    <property type="entry name" value="DEHYDROGENASE_REDUCTASE SDR FAMILY MEMBER 11"/>
    <property type="match status" value="1"/>
</dbReference>
<protein>
    <submittedName>
        <fullName evidence="4">Dehydrogenase/reductase SDR family member 11</fullName>
    </submittedName>
</protein>
<dbReference type="PRINTS" id="PR00080">
    <property type="entry name" value="SDRFAMILY"/>
</dbReference>
<evidence type="ECO:0000313" key="5">
    <source>
        <dbReference type="Proteomes" id="UP000078540"/>
    </source>
</evidence>
<proteinExistence type="inferred from homology"/>
<dbReference type="InterPro" id="IPR002347">
    <property type="entry name" value="SDR_fam"/>
</dbReference>
<dbReference type="Proteomes" id="UP000078540">
    <property type="component" value="Unassembled WGS sequence"/>
</dbReference>
<dbReference type="PROSITE" id="PS00061">
    <property type="entry name" value="ADH_SHORT"/>
    <property type="match status" value="1"/>
</dbReference>
<evidence type="ECO:0000313" key="4">
    <source>
        <dbReference type="EMBL" id="KYM82621.1"/>
    </source>
</evidence>